<protein>
    <submittedName>
        <fullName evidence="1">Uncharacterized protein</fullName>
    </submittedName>
</protein>
<evidence type="ECO:0000313" key="2">
    <source>
        <dbReference type="Proteomes" id="UP001063166"/>
    </source>
</evidence>
<reference evidence="1" key="1">
    <citation type="submission" date="2022-07" db="EMBL/GenBank/DDBJ databases">
        <title>The genome of Lyophyllum shimeji provides insight into the initial evolution of ectomycorrhizal fungal genome.</title>
        <authorList>
            <person name="Kobayashi Y."/>
            <person name="Shibata T."/>
            <person name="Hirakawa H."/>
            <person name="Shigenobu S."/>
            <person name="Nishiyama T."/>
            <person name="Yamada A."/>
            <person name="Hasebe M."/>
            <person name="Kawaguchi M."/>
        </authorList>
    </citation>
    <scope>NUCLEOTIDE SEQUENCE</scope>
    <source>
        <strain evidence="1">AT787</strain>
    </source>
</reference>
<proteinExistence type="predicted"/>
<gene>
    <name evidence="1" type="ORF">LshimejAT787_0202750</name>
</gene>
<accession>A0A9P3PEX2</accession>
<name>A0A9P3PEX2_LYOSH</name>
<dbReference type="OrthoDB" id="2976172at2759"/>
<dbReference type="AlphaFoldDB" id="A0A9P3PEX2"/>
<dbReference type="EMBL" id="BRPK01000002">
    <property type="protein sequence ID" value="GLB34710.1"/>
    <property type="molecule type" value="Genomic_DNA"/>
</dbReference>
<evidence type="ECO:0000313" key="1">
    <source>
        <dbReference type="EMBL" id="GLB34710.1"/>
    </source>
</evidence>
<keyword evidence="2" id="KW-1185">Reference proteome</keyword>
<dbReference type="Proteomes" id="UP001063166">
    <property type="component" value="Unassembled WGS sequence"/>
</dbReference>
<organism evidence="1 2">
    <name type="scientific">Lyophyllum shimeji</name>
    <name type="common">Hon-shimeji</name>
    <name type="synonym">Tricholoma shimeji</name>
    <dbReference type="NCBI Taxonomy" id="47721"/>
    <lineage>
        <taxon>Eukaryota</taxon>
        <taxon>Fungi</taxon>
        <taxon>Dikarya</taxon>
        <taxon>Basidiomycota</taxon>
        <taxon>Agaricomycotina</taxon>
        <taxon>Agaricomycetes</taxon>
        <taxon>Agaricomycetidae</taxon>
        <taxon>Agaricales</taxon>
        <taxon>Tricholomatineae</taxon>
        <taxon>Lyophyllaceae</taxon>
        <taxon>Lyophyllum</taxon>
    </lineage>
</organism>
<comment type="caution">
    <text evidence="1">The sequence shown here is derived from an EMBL/GenBank/DDBJ whole genome shotgun (WGS) entry which is preliminary data.</text>
</comment>
<sequence length="142" mass="16371">MTTKFETAPDQRRFSAKVFAERAEYLHNEDPILPKMTVKMLGYIISDQALLQYGLENKLGTDENDLARENTIVEAATHIFAHGSMLDHGRLVGVSVNGELRTCLAVACNDPYERFPLPSREKLDKFKRFLKMDADPRWYKYE</sequence>